<keyword evidence="5" id="KW-0808">Transferase</keyword>
<feature type="transmembrane region" description="Helical" evidence="5">
    <location>
        <begin position="33"/>
        <end position="52"/>
    </location>
</feature>
<dbReference type="PANTHER" id="PTHR20661">
    <property type="entry name" value="PHOSPHATIDYLINOSITOL-GLYCAN BIOSYNTHESIS CLASS W PROTEIN"/>
    <property type="match status" value="1"/>
</dbReference>
<name>A0A6J1WIC2_GALME</name>
<evidence type="ECO:0000256" key="2">
    <source>
        <dbReference type="ARBA" id="ARBA00022692"/>
    </source>
</evidence>
<keyword evidence="2 5" id="KW-0812">Transmembrane</keyword>
<feature type="transmembrane region" description="Helical" evidence="5">
    <location>
        <begin position="59"/>
        <end position="77"/>
    </location>
</feature>
<dbReference type="AlphaFoldDB" id="A0A6J1WIC2"/>
<dbReference type="GO" id="GO:0006506">
    <property type="term" value="P:GPI anchor biosynthetic process"/>
    <property type="evidence" value="ECO:0007669"/>
    <property type="project" value="UniProtKB-UniPathway"/>
</dbReference>
<sequence length="445" mass="51286">MQSQFRHDLLTMNSTEYKKYHESLMMNNHGSPVFHTFLCIFFTVQCSLYCSIVNRYSGVLQYVYEYIIIVLPMIAALTIISEYIYILNIAVFTILLYEFIYQYKKLDLLKKFKQYNRFKTGRIHTISAVRGLTYLITVFCILAVDFEIFPRYLAKTEKYGYSLMDTGVGLFVFMSGLVHKDVAKNNVMAIIKGNTKFISILVCLGVARFISVKQLDYQEHVTEYGVHWNFFFTLAVCKLLSSVLLFYSNSPFYLSIIVIVLHETALYVGLQDWVFGDTPRINVLDANREGITSSLGYVSLYLFSAHIKVILVDKTIHRYKVQAKLILNCLILWIMTYIVNFYRPTSRTLANTGYCLYIEAIIVTIIALLYFHEVLFQNFDVPVILSTVNDNGLLYFLIANLITGAINLNIRTMLVSTPMTLIILNNYMVVTTAFTAYLKKIGVKI</sequence>
<dbReference type="Proteomes" id="UP001652740">
    <property type="component" value="Unplaced"/>
</dbReference>
<comment type="similarity">
    <text evidence="5">Belongs to the PIGW family.</text>
</comment>
<comment type="function">
    <text evidence="5">A acetyltransferase, which acetylates the inositol ring of phosphatidylinositol during biosynthesis of GPI-anchor.</text>
</comment>
<gene>
    <name evidence="7" type="primary">LOC113510917</name>
</gene>
<dbReference type="KEGG" id="gmw:113510917"/>
<feature type="transmembrane region" description="Helical" evidence="5">
    <location>
        <begin position="159"/>
        <end position="178"/>
    </location>
</feature>
<evidence type="ECO:0000313" key="6">
    <source>
        <dbReference type="Proteomes" id="UP001652740"/>
    </source>
</evidence>
<feature type="transmembrane region" description="Helical" evidence="5">
    <location>
        <begin position="83"/>
        <end position="103"/>
    </location>
</feature>
<dbReference type="InterPro" id="IPR009447">
    <property type="entry name" value="PIGW/GWT1"/>
</dbReference>
<keyword evidence="5" id="KW-0012">Acyltransferase</keyword>
<comment type="pathway">
    <text evidence="5">Glycolipid biosynthesis; glycosylphosphatidylinositol-anchor biosynthesis.</text>
</comment>
<evidence type="ECO:0000256" key="1">
    <source>
        <dbReference type="ARBA" id="ARBA00004141"/>
    </source>
</evidence>
<dbReference type="PANTHER" id="PTHR20661:SF0">
    <property type="entry name" value="PHOSPHATIDYLINOSITOL-GLYCAN BIOSYNTHESIS CLASS W PROTEIN"/>
    <property type="match status" value="1"/>
</dbReference>
<feature type="transmembrane region" description="Helical" evidence="5">
    <location>
        <begin position="323"/>
        <end position="342"/>
    </location>
</feature>
<evidence type="ECO:0000313" key="7">
    <source>
        <dbReference type="RefSeq" id="XP_026750264.2"/>
    </source>
</evidence>
<keyword evidence="3 5" id="KW-1133">Transmembrane helix</keyword>
<proteinExistence type="inferred from homology"/>
<feature type="transmembrane region" description="Helical" evidence="5">
    <location>
        <begin position="392"/>
        <end position="410"/>
    </location>
</feature>
<dbReference type="GO" id="GO:0032216">
    <property type="term" value="F:glucosaminyl-phosphatidylinositol O-acyltransferase activity"/>
    <property type="evidence" value="ECO:0007669"/>
    <property type="project" value="TreeGrafter"/>
</dbReference>
<protein>
    <recommendedName>
        <fullName evidence="5">Phosphatidylinositol-glycan biosynthesis class W protein</fullName>
        <ecNumber evidence="5">2.3.-.-</ecNumber>
    </recommendedName>
</protein>
<organism evidence="6 7">
    <name type="scientific">Galleria mellonella</name>
    <name type="common">Greater wax moth</name>
    <dbReference type="NCBI Taxonomy" id="7137"/>
    <lineage>
        <taxon>Eukaryota</taxon>
        <taxon>Metazoa</taxon>
        <taxon>Ecdysozoa</taxon>
        <taxon>Arthropoda</taxon>
        <taxon>Hexapoda</taxon>
        <taxon>Insecta</taxon>
        <taxon>Pterygota</taxon>
        <taxon>Neoptera</taxon>
        <taxon>Endopterygota</taxon>
        <taxon>Lepidoptera</taxon>
        <taxon>Glossata</taxon>
        <taxon>Ditrysia</taxon>
        <taxon>Pyraloidea</taxon>
        <taxon>Pyralidae</taxon>
        <taxon>Galleriinae</taxon>
        <taxon>Galleria</taxon>
    </lineage>
</organism>
<keyword evidence="5" id="KW-0337">GPI-anchor biosynthesis</keyword>
<dbReference type="EC" id="2.3.-.-" evidence="5"/>
<feature type="transmembrane region" description="Helical" evidence="5">
    <location>
        <begin position="354"/>
        <end position="371"/>
    </location>
</feature>
<dbReference type="InParanoid" id="A0A6J1WIC2"/>
<reference evidence="7" key="1">
    <citation type="submission" date="2025-08" db="UniProtKB">
        <authorList>
            <consortium name="RefSeq"/>
        </authorList>
    </citation>
    <scope>IDENTIFICATION</scope>
    <source>
        <tissue evidence="7">Whole larvae</tissue>
    </source>
</reference>
<feature type="transmembrane region" description="Helical" evidence="5">
    <location>
        <begin position="416"/>
        <end position="438"/>
    </location>
</feature>
<feature type="transmembrane region" description="Helical" evidence="5">
    <location>
        <begin position="190"/>
        <end position="210"/>
    </location>
</feature>
<evidence type="ECO:0000256" key="4">
    <source>
        <dbReference type="ARBA" id="ARBA00023136"/>
    </source>
</evidence>
<dbReference type="Pfam" id="PF06423">
    <property type="entry name" value="GWT1"/>
    <property type="match status" value="1"/>
</dbReference>
<comment type="subcellular location">
    <subcellularLocation>
        <location evidence="5">Endoplasmic reticulum membrane</location>
        <topology evidence="5">Multi-pass membrane protein</topology>
    </subcellularLocation>
    <subcellularLocation>
        <location evidence="1">Membrane</location>
        <topology evidence="1">Multi-pass membrane protein</topology>
    </subcellularLocation>
</comment>
<keyword evidence="6" id="KW-1185">Reference proteome</keyword>
<evidence type="ECO:0000256" key="5">
    <source>
        <dbReference type="RuleBase" id="RU280819"/>
    </source>
</evidence>
<feature type="transmembrane region" description="Helical" evidence="5">
    <location>
        <begin position="230"/>
        <end position="247"/>
    </location>
</feature>
<evidence type="ECO:0000256" key="3">
    <source>
        <dbReference type="ARBA" id="ARBA00022989"/>
    </source>
</evidence>
<dbReference type="UniPathway" id="UPA00196"/>
<dbReference type="GO" id="GO:0072659">
    <property type="term" value="P:protein localization to plasma membrane"/>
    <property type="evidence" value="ECO:0007669"/>
    <property type="project" value="TreeGrafter"/>
</dbReference>
<dbReference type="GeneID" id="113510917"/>
<feature type="transmembrane region" description="Helical" evidence="5">
    <location>
        <begin position="252"/>
        <end position="270"/>
    </location>
</feature>
<feature type="transmembrane region" description="Helical" evidence="5">
    <location>
        <begin position="123"/>
        <end position="144"/>
    </location>
</feature>
<dbReference type="GO" id="GO:0005789">
    <property type="term" value="C:endoplasmic reticulum membrane"/>
    <property type="evidence" value="ECO:0007669"/>
    <property type="project" value="UniProtKB-SubCell"/>
</dbReference>
<keyword evidence="4 5" id="KW-0472">Membrane</keyword>
<keyword evidence="5" id="KW-0256">Endoplasmic reticulum</keyword>
<dbReference type="PIRSF" id="PIRSF017321">
    <property type="entry name" value="GWT1"/>
    <property type="match status" value="1"/>
</dbReference>
<dbReference type="RefSeq" id="XP_026750264.2">
    <property type="nucleotide sequence ID" value="XM_026894463.3"/>
</dbReference>
<feature type="transmembrane region" description="Helical" evidence="5">
    <location>
        <begin position="290"/>
        <end position="311"/>
    </location>
</feature>
<dbReference type="FunCoup" id="A0A6J1WIC2">
    <property type="interactions" value="1112"/>
</dbReference>
<accession>A0A6J1WIC2</accession>